<gene>
    <name evidence="2" type="ORF">PHPALM_10272</name>
</gene>
<dbReference type="InterPro" id="IPR043504">
    <property type="entry name" value="Peptidase_S1_PA_chymotrypsin"/>
</dbReference>
<feature type="non-terminal residue" evidence="2">
    <location>
        <position position="309"/>
    </location>
</feature>
<proteinExistence type="predicted"/>
<dbReference type="Proteomes" id="UP000237271">
    <property type="component" value="Unassembled WGS sequence"/>
</dbReference>
<dbReference type="InterPro" id="IPR009003">
    <property type="entry name" value="Peptidase_S1_PA"/>
</dbReference>
<keyword evidence="1" id="KW-0843">Virulence</keyword>
<evidence type="ECO:0000256" key="1">
    <source>
        <dbReference type="ARBA" id="ARBA00023026"/>
    </source>
</evidence>
<dbReference type="OrthoDB" id="122204at2759"/>
<reference evidence="2 3" key="1">
    <citation type="journal article" date="2017" name="Genome Biol. Evol.">
        <title>Phytophthora megakarya and P. palmivora, closely related causal agents of cacao black pod rot, underwent increases in genome sizes and gene numbers by different mechanisms.</title>
        <authorList>
            <person name="Ali S.S."/>
            <person name="Shao J."/>
            <person name="Lary D.J."/>
            <person name="Kronmiller B."/>
            <person name="Shen D."/>
            <person name="Strem M.D."/>
            <person name="Amoako-Attah I."/>
            <person name="Akrofi A.Y."/>
            <person name="Begoude B.A."/>
            <person name="Ten Hoopen G.M."/>
            <person name="Coulibaly K."/>
            <person name="Kebe B.I."/>
            <person name="Melnick R.L."/>
            <person name="Guiltinan M.J."/>
            <person name="Tyler B.M."/>
            <person name="Meinhardt L.W."/>
            <person name="Bailey B.A."/>
        </authorList>
    </citation>
    <scope>NUCLEOTIDE SEQUENCE [LARGE SCALE GENOMIC DNA]</scope>
    <source>
        <strain evidence="3">sbr112.9</strain>
    </source>
</reference>
<dbReference type="SUPFAM" id="SSF50494">
    <property type="entry name" value="Trypsin-like serine proteases"/>
    <property type="match status" value="1"/>
</dbReference>
<evidence type="ECO:0000313" key="3">
    <source>
        <dbReference type="Proteomes" id="UP000237271"/>
    </source>
</evidence>
<dbReference type="Gene3D" id="2.40.10.10">
    <property type="entry name" value="Trypsin-like serine proteases"/>
    <property type="match status" value="1"/>
</dbReference>
<evidence type="ECO:0000313" key="2">
    <source>
        <dbReference type="EMBL" id="POM72937.1"/>
    </source>
</evidence>
<accession>A0A2P4Y564</accession>
<protein>
    <submittedName>
        <fullName evidence="2">Uncharacterized protein</fullName>
    </submittedName>
</protein>
<comment type="caution">
    <text evidence="2">The sequence shown here is derived from an EMBL/GenBank/DDBJ whole genome shotgun (WGS) entry which is preliminary data.</text>
</comment>
<dbReference type="EMBL" id="NCKW01005381">
    <property type="protein sequence ID" value="POM72937.1"/>
    <property type="molecule type" value="Genomic_DNA"/>
</dbReference>
<dbReference type="AlphaFoldDB" id="A0A2P4Y564"/>
<name>A0A2P4Y564_9STRA</name>
<sequence length="309" mass="35323">MADRLVWFLLVDQHGVAYKGTTASSVSIRSNYVIDQFRDAVKTKYADSHLEGIDPSDLLVYADKKAFGVNTADAPTNLRVEGENEEVGLGTDEDHALLVVVPDQDDMNPSYFIEPNIQGNVKNSIFRILDTGNADKAVGMGVFFRNNLAVTCRHNLADLQVVNSMVTVRAPNSGQEVVIQLRVVYRDTDLDFAILQSHHPRPFMLPWTGNPVNLRGCNLVLASFIDPYLPMYQNEIGFYSVPGIYLDLFKFKFREQFRDHDFQQSVLTKLYDLHWQGSQQEYATKFLCLLSQFYEELSELVKRWMHQRN</sequence>
<keyword evidence="3" id="KW-1185">Reference proteome</keyword>
<organism evidence="2 3">
    <name type="scientific">Phytophthora palmivora</name>
    <dbReference type="NCBI Taxonomy" id="4796"/>
    <lineage>
        <taxon>Eukaryota</taxon>
        <taxon>Sar</taxon>
        <taxon>Stramenopiles</taxon>
        <taxon>Oomycota</taxon>
        <taxon>Peronosporomycetes</taxon>
        <taxon>Peronosporales</taxon>
        <taxon>Peronosporaceae</taxon>
        <taxon>Phytophthora</taxon>
    </lineage>
</organism>